<feature type="domain" description="Receptor L-domain" evidence="1">
    <location>
        <begin position="75"/>
        <end position="171"/>
    </location>
</feature>
<organism evidence="2 3">
    <name type="scientific">Ancylostoma caninum</name>
    <name type="common">Dog hookworm</name>
    <dbReference type="NCBI Taxonomy" id="29170"/>
    <lineage>
        <taxon>Eukaryota</taxon>
        <taxon>Metazoa</taxon>
        <taxon>Ecdysozoa</taxon>
        <taxon>Nematoda</taxon>
        <taxon>Chromadorea</taxon>
        <taxon>Rhabditida</taxon>
        <taxon>Rhabditina</taxon>
        <taxon>Rhabditomorpha</taxon>
        <taxon>Strongyloidea</taxon>
        <taxon>Ancylostomatidae</taxon>
        <taxon>Ancylostomatinae</taxon>
        <taxon>Ancylostoma</taxon>
    </lineage>
</organism>
<dbReference type="Pfam" id="PF01030">
    <property type="entry name" value="Recep_L_domain"/>
    <property type="match status" value="1"/>
</dbReference>
<dbReference type="SUPFAM" id="SSF52058">
    <property type="entry name" value="L domain-like"/>
    <property type="match status" value="1"/>
</dbReference>
<proteinExistence type="predicted"/>
<dbReference type="EMBL" id="JOJR01000026">
    <property type="protein sequence ID" value="RCN50165.1"/>
    <property type="molecule type" value="Genomic_DNA"/>
</dbReference>
<feature type="non-terminal residue" evidence="2">
    <location>
        <position position="1"/>
    </location>
</feature>
<dbReference type="AlphaFoldDB" id="A0A368H4H5"/>
<evidence type="ECO:0000259" key="1">
    <source>
        <dbReference type="Pfam" id="PF01030"/>
    </source>
</evidence>
<dbReference type="InterPro" id="IPR053079">
    <property type="entry name" value="SPS2_domain"/>
</dbReference>
<protein>
    <submittedName>
        <fullName evidence="2">Receptor L domain protein</fullName>
    </submittedName>
</protein>
<name>A0A368H4H5_ANCCA</name>
<dbReference type="PANTHER" id="PTHR21662">
    <property type="entry name" value="RECEPTOR PROTEIN-TYROSINE KINASE"/>
    <property type="match status" value="1"/>
</dbReference>
<keyword evidence="3" id="KW-1185">Reference proteome</keyword>
<evidence type="ECO:0000313" key="2">
    <source>
        <dbReference type="EMBL" id="RCN50165.1"/>
    </source>
</evidence>
<dbReference type="Gene3D" id="3.80.20.20">
    <property type="entry name" value="Receptor L-domain"/>
    <property type="match status" value="1"/>
</dbReference>
<keyword evidence="2" id="KW-0675">Receptor</keyword>
<comment type="caution">
    <text evidence="2">The sequence shown here is derived from an EMBL/GenBank/DDBJ whole genome shotgun (WGS) entry which is preliminary data.</text>
</comment>
<sequence>LRACFPLQSVTSASIQIAANPKLCVTIPELNGILEGGTVHNLEAKVCDEIHPSESVDHVCRVGDSASLASIPASCETLVGRITVDHSSSSEDVWKLYNVTRIFGKLTIRNSSLVGFSPLWKLRQIVNLAGYESALVVESNVRLKSVFVKNLYRMLSDLPTRIENNPRLEMSLDDCDSYQSSAQIDFRNNKMDCLALRRKSSSADGTYGSITFFFTVIVSQFL</sequence>
<dbReference type="Proteomes" id="UP000252519">
    <property type="component" value="Unassembled WGS sequence"/>
</dbReference>
<accession>A0A368H4H5</accession>
<dbReference type="InterPro" id="IPR036941">
    <property type="entry name" value="Rcpt_L-dom_sf"/>
</dbReference>
<evidence type="ECO:0000313" key="3">
    <source>
        <dbReference type="Proteomes" id="UP000252519"/>
    </source>
</evidence>
<reference evidence="2 3" key="1">
    <citation type="submission" date="2014-10" db="EMBL/GenBank/DDBJ databases">
        <title>Draft genome of the hookworm Ancylostoma caninum.</title>
        <authorList>
            <person name="Mitreva M."/>
        </authorList>
    </citation>
    <scope>NUCLEOTIDE SEQUENCE [LARGE SCALE GENOMIC DNA]</scope>
    <source>
        <strain evidence="2 3">Baltimore</strain>
    </source>
</reference>
<dbReference type="STRING" id="29170.A0A368H4H5"/>
<dbReference type="OrthoDB" id="5868504at2759"/>
<dbReference type="PANTHER" id="PTHR21662:SF59">
    <property type="entry name" value="RECEPTOR PROTEIN-TYROSINE KINASE"/>
    <property type="match status" value="1"/>
</dbReference>
<gene>
    <name evidence="2" type="ORF">ANCCAN_03770</name>
</gene>
<dbReference type="InterPro" id="IPR000494">
    <property type="entry name" value="Rcpt_L-dom"/>
</dbReference>